<name>A0A5B2TJQ4_9PROT</name>
<protein>
    <submittedName>
        <fullName evidence="1">Uncharacterized protein</fullName>
    </submittedName>
</protein>
<accession>A0A5B2TJQ4</accession>
<gene>
    <name evidence="1" type="ORF">F0Q34_03080</name>
</gene>
<evidence type="ECO:0000313" key="2">
    <source>
        <dbReference type="Proteomes" id="UP000322110"/>
    </source>
</evidence>
<evidence type="ECO:0000313" key="1">
    <source>
        <dbReference type="EMBL" id="KAA2214696.1"/>
    </source>
</evidence>
<reference evidence="1 2" key="1">
    <citation type="journal article" date="2015" name="Int. J. Syst. Evol. Microbiol.">
        <title>Roseomonas oryzae sp. nov., isolated from paddy rhizosphere soil.</title>
        <authorList>
            <person name="Ramaprasad E.V."/>
            <person name="Sasikala Ch."/>
            <person name="Ramana Ch.V."/>
        </authorList>
    </citation>
    <scope>NUCLEOTIDE SEQUENCE [LARGE SCALE GENOMIC DNA]</scope>
    <source>
        <strain evidence="1 2">KCTC 42542</strain>
    </source>
</reference>
<dbReference type="EMBL" id="VUKA01000001">
    <property type="protein sequence ID" value="KAA2214696.1"/>
    <property type="molecule type" value="Genomic_DNA"/>
</dbReference>
<dbReference type="AlphaFoldDB" id="A0A5B2TJQ4"/>
<organism evidence="1 2">
    <name type="scientific">Teichococcus oryzae</name>
    <dbReference type="NCBI Taxonomy" id="1608942"/>
    <lineage>
        <taxon>Bacteria</taxon>
        <taxon>Pseudomonadati</taxon>
        <taxon>Pseudomonadota</taxon>
        <taxon>Alphaproteobacteria</taxon>
        <taxon>Acetobacterales</taxon>
        <taxon>Roseomonadaceae</taxon>
        <taxon>Roseomonas</taxon>
    </lineage>
</organism>
<dbReference type="OrthoDB" id="10009460at2"/>
<proteinExistence type="predicted"/>
<comment type="caution">
    <text evidence="1">The sequence shown here is derived from an EMBL/GenBank/DDBJ whole genome shotgun (WGS) entry which is preliminary data.</text>
</comment>
<sequence>MRDLKLILGFAGFLLCFWMTSGLLAPALLEPDEPHCATLERETSFRPQGNAMTDGSGAAKIAYRICQTRAAISPGGKEPSLLGRLVQPAG</sequence>
<keyword evidence="2" id="KW-1185">Reference proteome</keyword>
<dbReference type="Proteomes" id="UP000322110">
    <property type="component" value="Unassembled WGS sequence"/>
</dbReference>
<dbReference type="RefSeq" id="WP_149810651.1">
    <property type="nucleotide sequence ID" value="NZ_VUKA01000001.1"/>
</dbReference>